<organism evidence="1">
    <name type="scientific">hydrothermal vent metagenome</name>
    <dbReference type="NCBI Taxonomy" id="652676"/>
    <lineage>
        <taxon>unclassified sequences</taxon>
        <taxon>metagenomes</taxon>
        <taxon>ecological metagenomes</taxon>
    </lineage>
</organism>
<name>A0A3B0SPC6_9ZZZZ</name>
<dbReference type="EMBL" id="UOEJ01000236">
    <property type="protein sequence ID" value="VAW06310.1"/>
    <property type="molecule type" value="Genomic_DNA"/>
</dbReference>
<reference evidence="1" key="1">
    <citation type="submission" date="2018-06" db="EMBL/GenBank/DDBJ databases">
        <authorList>
            <person name="Zhirakovskaya E."/>
        </authorList>
    </citation>
    <scope>NUCLEOTIDE SEQUENCE</scope>
</reference>
<dbReference type="AlphaFoldDB" id="A0A3B0SPC6"/>
<evidence type="ECO:0000313" key="1">
    <source>
        <dbReference type="EMBL" id="VAW06310.1"/>
    </source>
</evidence>
<protein>
    <submittedName>
        <fullName evidence="1">Uncharacterized protein</fullName>
    </submittedName>
</protein>
<sequence>MARSGRRDKRNVGLPPIILSVISAETIHLNLKDNLLHNVIEIYKRCSDK</sequence>
<gene>
    <name evidence="1" type="ORF">MNBD_ALPHA01-1659</name>
</gene>
<proteinExistence type="predicted"/>
<accession>A0A3B0SPC6</accession>